<evidence type="ECO:0000259" key="5">
    <source>
        <dbReference type="Pfam" id="PF03544"/>
    </source>
</evidence>
<keyword evidence="2" id="KW-0812">Transmembrane</keyword>
<evidence type="ECO:0000313" key="7">
    <source>
        <dbReference type="Proteomes" id="UP000292347"/>
    </source>
</evidence>
<dbReference type="GO" id="GO:0016020">
    <property type="term" value="C:membrane"/>
    <property type="evidence" value="ECO:0007669"/>
    <property type="project" value="UniProtKB-SubCell"/>
</dbReference>
<dbReference type="AlphaFoldDB" id="A0A4Q2J0A8"/>
<keyword evidence="4" id="KW-0472">Membrane</keyword>
<comment type="caution">
    <text evidence="6">The sequence shown here is derived from an EMBL/GenBank/DDBJ whole genome shotgun (WGS) entry which is preliminary data.</text>
</comment>
<dbReference type="GO" id="GO:0055085">
    <property type="term" value="P:transmembrane transport"/>
    <property type="evidence" value="ECO:0007669"/>
    <property type="project" value="InterPro"/>
</dbReference>
<dbReference type="Gene3D" id="3.30.1150.10">
    <property type="match status" value="1"/>
</dbReference>
<comment type="subcellular location">
    <subcellularLocation>
        <location evidence="1">Membrane</location>
        <topology evidence="1">Single-pass membrane protein</topology>
    </subcellularLocation>
</comment>
<evidence type="ECO:0000256" key="4">
    <source>
        <dbReference type="ARBA" id="ARBA00023136"/>
    </source>
</evidence>
<proteinExistence type="predicted"/>
<dbReference type="NCBIfam" id="TIGR01352">
    <property type="entry name" value="tonB_Cterm"/>
    <property type="match status" value="1"/>
</dbReference>
<dbReference type="InterPro" id="IPR006260">
    <property type="entry name" value="TonB/TolA_C"/>
</dbReference>
<accession>A0A4Q2J0A8</accession>
<evidence type="ECO:0000313" key="6">
    <source>
        <dbReference type="EMBL" id="RXZ34954.1"/>
    </source>
</evidence>
<dbReference type="EMBL" id="SDPT01000001">
    <property type="protein sequence ID" value="RXZ34954.1"/>
    <property type="molecule type" value="Genomic_DNA"/>
</dbReference>
<dbReference type="InterPro" id="IPR037682">
    <property type="entry name" value="TonB_C"/>
</dbReference>
<dbReference type="SUPFAM" id="SSF74653">
    <property type="entry name" value="TolA/TonB C-terminal domain"/>
    <property type="match status" value="1"/>
</dbReference>
<evidence type="ECO:0000256" key="2">
    <source>
        <dbReference type="ARBA" id="ARBA00022692"/>
    </source>
</evidence>
<keyword evidence="7" id="KW-1185">Reference proteome</keyword>
<protein>
    <submittedName>
        <fullName evidence="6">TonB family protein</fullName>
    </submittedName>
</protein>
<gene>
    <name evidence="6" type="ORF">EO081_04685</name>
</gene>
<dbReference type="Proteomes" id="UP000292347">
    <property type="component" value="Unassembled WGS sequence"/>
</dbReference>
<sequence>MDGVMHACSNGLSSASALFSGGRIVLLILSVMALLLQAETAAPPSGPQKARILGNPAQWFSADHYPAEAAAARKAGRVSTILRVDDHGAVAGCTISTSSGFAPLDKGTCDLIVQHLSFSPATDSAGKPIASDYPLSVTWHLAINFARETSPTCPTLLPITPETAALSQEQIDQMHLPPDMRLCA</sequence>
<evidence type="ECO:0000256" key="3">
    <source>
        <dbReference type="ARBA" id="ARBA00022989"/>
    </source>
</evidence>
<evidence type="ECO:0000256" key="1">
    <source>
        <dbReference type="ARBA" id="ARBA00004167"/>
    </source>
</evidence>
<name>A0A4Q2J0A8_9SPHN</name>
<organism evidence="6 7">
    <name type="scientific">Sphingomonas desiccabilis</name>
    <dbReference type="NCBI Taxonomy" id="429134"/>
    <lineage>
        <taxon>Bacteria</taxon>
        <taxon>Pseudomonadati</taxon>
        <taxon>Pseudomonadota</taxon>
        <taxon>Alphaproteobacteria</taxon>
        <taxon>Sphingomonadales</taxon>
        <taxon>Sphingomonadaceae</taxon>
        <taxon>Sphingomonas</taxon>
    </lineage>
</organism>
<dbReference type="Pfam" id="PF03544">
    <property type="entry name" value="TonB_C"/>
    <property type="match status" value="1"/>
</dbReference>
<keyword evidence="3" id="KW-1133">Transmembrane helix</keyword>
<feature type="domain" description="TonB C-terminal" evidence="5">
    <location>
        <begin position="64"/>
        <end position="141"/>
    </location>
</feature>
<reference evidence="6 7" key="1">
    <citation type="submission" date="2019-01" db="EMBL/GenBank/DDBJ databases">
        <title>Sphingomonas mucosissima sp. nov. and Sphingomonas desiccabilis sp. nov., from biological soil crusts in the Colorado Plateau, USA.</title>
        <authorList>
            <person name="Zhu D."/>
        </authorList>
    </citation>
    <scope>NUCLEOTIDE SEQUENCE [LARGE SCALE GENOMIC DNA]</scope>
    <source>
        <strain evidence="6 7">CP1D</strain>
    </source>
</reference>